<name>A0A1M5LVZ1_9GAMM</name>
<evidence type="ECO:0000256" key="3">
    <source>
        <dbReference type="ARBA" id="ARBA00023163"/>
    </source>
</evidence>
<evidence type="ECO:0000256" key="1">
    <source>
        <dbReference type="ARBA" id="ARBA00023015"/>
    </source>
</evidence>
<dbReference type="EMBL" id="FQWZ01000002">
    <property type="protein sequence ID" value="SHG69176.1"/>
    <property type="molecule type" value="Genomic_DNA"/>
</dbReference>
<evidence type="ECO:0000256" key="2">
    <source>
        <dbReference type="ARBA" id="ARBA00023125"/>
    </source>
</evidence>
<dbReference type="Gene3D" id="1.10.357.10">
    <property type="entry name" value="Tetracycline Repressor, domain 2"/>
    <property type="match status" value="1"/>
</dbReference>
<protein>
    <submittedName>
        <fullName evidence="6">Transcriptional regulator, TetR family</fullName>
    </submittedName>
</protein>
<organism evidence="6 7">
    <name type="scientific">Hydrocarboniphaga daqingensis</name>
    <dbReference type="NCBI Taxonomy" id="490188"/>
    <lineage>
        <taxon>Bacteria</taxon>
        <taxon>Pseudomonadati</taxon>
        <taxon>Pseudomonadota</taxon>
        <taxon>Gammaproteobacteria</taxon>
        <taxon>Nevskiales</taxon>
        <taxon>Nevskiaceae</taxon>
        <taxon>Hydrocarboniphaga</taxon>
    </lineage>
</organism>
<dbReference type="STRING" id="490188.SAMN04488068_1122"/>
<dbReference type="InterPro" id="IPR050109">
    <property type="entry name" value="HTH-type_TetR-like_transc_reg"/>
</dbReference>
<keyword evidence="7" id="KW-1185">Reference proteome</keyword>
<gene>
    <name evidence="6" type="ORF">SAMN04488068_1122</name>
</gene>
<keyword evidence="3" id="KW-0804">Transcription</keyword>
<evidence type="ECO:0000256" key="4">
    <source>
        <dbReference type="PROSITE-ProRule" id="PRU00335"/>
    </source>
</evidence>
<dbReference type="OrthoDB" id="63332at2"/>
<reference evidence="6 7" key="1">
    <citation type="submission" date="2016-11" db="EMBL/GenBank/DDBJ databases">
        <authorList>
            <person name="Jaros S."/>
            <person name="Januszkiewicz K."/>
            <person name="Wedrychowicz H."/>
        </authorList>
    </citation>
    <scope>NUCLEOTIDE SEQUENCE [LARGE SCALE GENOMIC DNA]</scope>
    <source>
        <strain evidence="6 7">CGMCC 1.7049</strain>
    </source>
</reference>
<evidence type="ECO:0000313" key="6">
    <source>
        <dbReference type="EMBL" id="SHG69176.1"/>
    </source>
</evidence>
<feature type="DNA-binding region" description="H-T-H motif" evidence="4">
    <location>
        <begin position="44"/>
        <end position="63"/>
    </location>
</feature>
<dbReference type="SUPFAM" id="SSF48498">
    <property type="entry name" value="Tetracyclin repressor-like, C-terminal domain"/>
    <property type="match status" value="1"/>
</dbReference>
<keyword evidence="1" id="KW-0805">Transcription regulation</keyword>
<dbReference type="Proteomes" id="UP000199758">
    <property type="component" value="Unassembled WGS sequence"/>
</dbReference>
<dbReference type="PROSITE" id="PS01081">
    <property type="entry name" value="HTH_TETR_1"/>
    <property type="match status" value="1"/>
</dbReference>
<proteinExistence type="predicted"/>
<dbReference type="InterPro" id="IPR036271">
    <property type="entry name" value="Tet_transcr_reg_TetR-rel_C_sf"/>
</dbReference>
<sequence length="213" mass="23445">MNQPLTPLMLKALVPATARGEATRRKLLAAAEIEFGARGFHAASVSSITTRADVGQGTFYLYFHSKEEIFITLVREIGRALRSYAAKAGAAAPTRLAGEREGLVALLRYTLEFPGRYRIVQESQFVDETVFREYHERLARSYAQTLSEGADAGIFKPGDADTRAWAILGIGQFLALRYCLWTGRMPADEIIDSAMEMIESGLLPDNSPARATP</sequence>
<keyword evidence="2 4" id="KW-0238">DNA-binding</keyword>
<dbReference type="InterPro" id="IPR009057">
    <property type="entry name" value="Homeodomain-like_sf"/>
</dbReference>
<feature type="domain" description="HTH tetR-type" evidence="5">
    <location>
        <begin position="21"/>
        <end position="81"/>
    </location>
</feature>
<evidence type="ECO:0000259" key="5">
    <source>
        <dbReference type="PROSITE" id="PS50977"/>
    </source>
</evidence>
<dbReference type="Gene3D" id="1.10.10.60">
    <property type="entry name" value="Homeodomain-like"/>
    <property type="match status" value="1"/>
</dbReference>
<dbReference type="GO" id="GO:0000976">
    <property type="term" value="F:transcription cis-regulatory region binding"/>
    <property type="evidence" value="ECO:0007669"/>
    <property type="project" value="TreeGrafter"/>
</dbReference>
<dbReference type="GO" id="GO:0003700">
    <property type="term" value="F:DNA-binding transcription factor activity"/>
    <property type="evidence" value="ECO:0007669"/>
    <property type="project" value="TreeGrafter"/>
</dbReference>
<dbReference type="PRINTS" id="PR00455">
    <property type="entry name" value="HTHTETR"/>
</dbReference>
<dbReference type="InterPro" id="IPR023772">
    <property type="entry name" value="DNA-bd_HTH_TetR-type_CS"/>
</dbReference>
<evidence type="ECO:0000313" key="7">
    <source>
        <dbReference type="Proteomes" id="UP000199758"/>
    </source>
</evidence>
<dbReference type="AlphaFoldDB" id="A0A1M5LVZ1"/>
<dbReference type="InterPro" id="IPR001647">
    <property type="entry name" value="HTH_TetR"/>
</dbReference>
<dbReference type="PANTHER" id="PTHR30055">
    <property type="entry name" value="HTH-TYPE TRANSCRIPTIONAL REGULATOR RUTR"/>
    <property type="match status" value="1"/>
</dbReference>
<dbReference type="RefSeq" id="WP_084083176.1">
    <property type="nucleotide sequence ID" value="NZ_FQWZ01000002.1"/>
</dbReference>
<dbReference type="Pfam" id="PF00440">
    <property type="entry name" value="TetR_N"/>
    <property type="match status" value="1"/>
</dbReference>
<accession>A0A1M5LVZ1</accession>
<dbReference type="PANTHER" id="PTHR30055:SF234">
    <property type="entry name" value="HTH-TYPE TRANSCRIPTIONAL REGULATOR BETI"/>
    <property type="match status" value="1"/>
</dbReference>
<dbReference type="SUPFAM" id="SSF46689">
    <property type="entry name" value="Homeodomain-like"/>
    <property type="match status" value="1"/>
</dbReference>
<dbReference type="PROSITE" id="PS50977">
    <property type="entry name" value="HTH_TETR_2"/>
    <property type="match status" value="1"/>
</dbReference>